<dbReference type="RefSeq" id="WP_172704803.1">
    <property type="nucleotide sequence ID" value="NZ_CYXM01000029.1"/>
</dbReference>
<gene>
    <name evidence="1" type="ORF">ERS852580_03442</name>
    <name evidence="2" type="ORF">G4312_11745</name>
</gene>
<dbReference type="AlphaFoldDB" id="A0A173VQB4"/>
<organism evidence="1 3">
    <name type="scientific">Agathobacter rectalis</name>
    <dbReference type="NCBI Taxonomy" id="39491"/>
    <lineage>
        <taxon>Bacteria</taxon>
        <taxon>Bacillati</taxon>
        <taxon>Bacillota</taxon>
        <taxon>Clostridia</taxon>
        <taxon>Lachnospirales</taxon>
        <taxon>Lachnospiraceae</taxon>
        <taxon>Agathobacter</taxon>
    </lineage>
</organism>
<dbReference type="EMBL" id="CYXM01000029">
    <property type="protein sequence ID" value="CUN29689.1"/>
    <property type="molecule type" value="Genomic_DNA"/>
</dbReference>
<sequence length="46" mass="5418">MNLLENAVAQGQWRIEYMIVKYEAELTYLQKGVLIDKMIKECIEAK</sequence>
<dbReference type="Proteomes" id="UP000095673">
    <property type="component" value="Unassembled WGS sequence"/>
</dbReference>
<reference evidence="2" key="3">
    <citation type="submission" date="2020-02" db="EMBL/GenBank/DDBJ databases">
        <authorList>
            <person name="Littmann E."/>
            <person name="Sorbara M."/>
        </authorList>
    </citation>
    <scope>NUCLEOTIDE SEQUENCE</scope>
    <source>
        <strain evidence="2">MSK.16.45</strain>
    </source>
</reference>
<evidence type="ECO:0000313" key="2">
    <source>
        <dbReference type="EMBL" id="NSC77936.1"/>
    </source>
</evidence>
<name>A0A173VQB4_9FIRM</name>
<dbReference type="EMBL" id="JAAIMP010000019">
    <property type="protein sequence ID" value="NSC77936.1"/>
    <property type="molecule type" value="Genomic_DNA"/>
</dbReference>
<evidence type="ECO:0000313" key="1">
    <source>
        <dbReference type="EMBL" id="CUN29689.1"/>
    </source>
</evidence>
<accession>A0A173VQB4</accession>
<proteinExistence type="predicted"/>
<reference evidence="2" key="2">
    <citation type="journal article" date="2020" name="Cell Host Microbe">
        <title>Functional and Genomic Variation between Human-Derived Isolates of Lachnospiraceae Reveals Inter- and Intra-Species Diversity.</title>
        <authorList>
            <person name="Sorbara M.T."/>
            <person name="Littmann E.R."/>
            <person name="Fontana E."/>
            <person name="Moody T.U."/>
            <person name="Kohout C.E."/>
            <person name="Gjonbalaj M."/>
            <person name="Eaton V."/>
            <person name="Seok R."/>
            <person name="Leiner I.M."/>
            <person name="Pamer E.G."/>
        </authorList>
    </citation>
    <scope>NUCLEOTIDE SEQUENCE</scope>
    <source>
        <strain evidence="2">MSK.16.45</strain>
    </source>
</reference>
<reference evidence="1 3" key="1">
    <citation type="submission" date="2015-09" db="EMBL/GenBank/DDBJ databases">
        <authorList>
            <consortium name="Pathogen Informatics"/>
        </authorList>
    </citation>
    <scope>NUCLEOTIDE SEQUENCE [LARGE SCALE GENOMIC DNA]</scope>
    <source>
        <strain evidence="1 3">2789STDY5834968</strain>
    </source>
</reference>
<evidence type="ECO:0000313" key="3">
    <source>
        <dbReference type="Proteomes" id="UP000095673"/>
    </source>
</evidence>
<protein>
    <submittedName>
        <fullName evidence="1">Uncharacterized protein</fullName>
    </submittedName>
</protein>
<dbReference type="Proteomes" id="UP001193756">
    <property type="component" value="Unassembled WGS sequence"/>
</dbReference>